<protein>
    <submittedName>
        <fullName evidence="2">Uncharacterized protein</fullName>
    </submittedName>
</protein>
<organism evidence="2">
    <name type="scientific">marine sediment metagenome</name>
    <dbReference type="NCBI Taxonomy" id="412755"/>
    <lineage>
        <taxon>unclassified sequences</taxon>
        <taxon>metagenomes</taxon>
        <taxon>ecological metagenomes</taxon>
    </lineage>
</organism>
<dbReference type="EMBL" id="LAZR01000519">
    <property type="protein sequence ID" value="KKN65648.1"/>
    <property type="molecule type" value="Genomic_DNA"/>
</dbReference>
<sequence>MGKSIRDFRRGGRKRNKDVPEKEDLLPPMVVVAVEDVLERSLDSQRWDPEKG</sequence>
<feature type="compositionally biased region" description="Basic and acidic residues" evidence="1">
    <location>
        <begin position="1"/>
        <end position="10"/>
    </location>
</feature>
<feature type="region of interest" description="Disordered" evidence="1">
    <location>
        <begin position="1"/>
        <end position="26"/>
    </location>
</feature>
<accession>A0A0F9VIH5</accession>
<gene>
    <name evidence="2" type="ORF">LCGC14_0479640</name>
</gene>
<reference evidence="2" key="1">
    <citation type="journal article" date="2015" name="Nature">
        <title>Complex archaea that bridge the gap between prokaryotes and eukaryotes.</title>
        <authorList>
            <person name="Spang A."/>
            <person name="Saw J.H."/>
            <person name="Jorgensen S.L."/>
            <person name="Zaremba-Niedzwiedzka K."/>
            <person name="Martijn J."/>
            <person name="Lind A.E."/>
            <person name="van Eijk R."/>
            <person name="Schleper C."/>
            <person name="Guy L."/>
            <person name="Ettema T.J."/>
        </authorList>
    </citation>
    <scope>NUCLEOTIDE SEQUENCE</scope>
</reference>
<dbReference type="AlphaFoldDB" id="A0A0F9VIH5"/>
<evidence type="ECO:0000256" key="1">
    <source>
        <dbReference type="SAM" id="MobiDB-lite"/>
    </source>
</evidence>
<evidence type="ECO:0000313" key="2">
    <source>
        <dbReference type="EMBL" id="KKN65648.1"/>
    </source>
</evidence>
<name>A0A0F9VIH5_9ZZZZ</name>
<proteinExistence type="predicted"/>
<comment type="caution">
    <text evidence="2">The sequence shown here is derived from an EMBL/GenBank/DDBJ whole genome shotgun (WGS) entry which is preliminary data.</text>
</comment>